<evidence type="ECO:0000313" key="5">
    <source>
        <dbReference type="EMBL" id="CAF0736443.1"/>
    </source>
</evidence>
<evidence type="ECO:0000259" key="3">
    <source>
        <dbReference type="Pfam" id="PF13359"/>
    </source>
</evidence>
<dbReference type="Proteomes" id="UP000663854">
    <property type="component" value="Unassembled WGS sequence"/>
</dbReference>
<dbReference type="InterPro" id="IPR027806">
    <property type="entry name" value="HARBI1_dom"/>
</dbReference>
<dbReference type="EMBL" id="CAJNOL010000009">
    <property type="protein sequence ID" value="CAF0736443.1"/>
    <property type="molecule type" value="Genomic_DNA"/>
</dbReference>
<reference evidence="5" key="1">
    <citation type="submission" date="2021-02" db="EMBL/GenBank/DDBJ databases">
        <authorList>
            <person name="Nowell W R."/>
        </authorList>
    </citation>
    <scope>NUCLEOTIDE SEQUENCE</scope>
</reference>
<dbReference type="Pfam" id="PF13359">
    <property type="entry name" value="DDE_Tnp_4"/>
    <property type="match status" value="1"/>
</dbReference>
<gene>
    <name evidence="4" type="ORF">JXQ802_LOCUS767</name>
    <name evidence="5" type="ORF">JXQ802_LOCUS855</name>
    <name evidence="6" type="ORF">PYM288_LOCUS2196</name>
</gene>
<evidence type="ECO:0000313" key="6">
    <source>
        <dbReference type="EMBL" id="CAF0753095.1"/>
    </source>
</evidence>
<evidence type="ECO:0000313" key="7">
    <source>
        <dbReference type="Proteomes" id="UP000663870"/>
    </source>
</evidence>
<evidence type="ECO:0000256" key="2">
    <source>
        <dbReference type="ARBA" id="ARBA00022723"/>
    </source>
</evidence>
<evidence type="ECO:0000256" key="1">
    <source>
        <dbReference type="ARBA" id="ARBA00001968"/>
    </source>
</evidence>
<name>A0A813NNS2_9BILA</name>
<dbReference type="EMBL" id="CAJNOH010000014">
    <property type="protein sequence ID" value="CAF0753095.1"/>
    <property type="molecule type" value="Genomic_DNA"/>
</dbReference>
<feature type="domain" description="DDE Tnp4" evidence="3">
    <location>
        <begin position="81"/>
        <end position="229"/>
    </location>
</feature>
<dbReference type="GO" id="GO:0046872">
    <property type="term" value="F:metal ion binding"/>
    <property type="evidence" value="ECO:0007669"/>
    <property type="project" value="UniProtKB-KW"/>
</dbReference>
<organism evidence="5 7">
    <name type="scientific">Rotaria sordida</name>
    <dbReference type="NCBI Taxonomy" id="392033"/>
    <lineage>
        <taxon>Eukaryota</taxon>
        <taxon>Metazoa</taxon>
        <taxon>Spiralia</taxon>
        <taxon>Gnathifera</taxon>
        <taxon>Rotifera</taxon>
        <taxon>Eurotatoria</taxon>
        <taxon>Bdelloidea</taxon>
        <taxon>Philodinida</taxon>
        <taxon>Philodinidae</taxon>
        <taxon>Rotaria</taxon>
    </lineage>
</organism>
<keyword evidence="2" id="KW-0479">Metal-binding</keyword>
<proteinExistence type="predicted"/>
<sequence>MTPYLSPMNLLIVTLWYLKHYHCEHYIATKVNLTQQAVNYFLSSTLDILHSCIYPELISLPVDLSNRRTPHGPERQHKLIIDSTFIATLEHCDSRERKTYYHAKSSTNYALKVQITCDFHHRIVHVSECYHGSIHDITILRDSDPLEHVNDSVQIIADKRYIGEEDVVTPRKKSHGRELTDEDKEFDRDINSARAAIENINQRLKTYAILGGVYRGAIDNFHKATKIVQV</sequence>
<comment type="caution">
    <text evidence="5">The sequence shown here is derived from an EMBL/GenBank/DDBJ whole genome shotgun (WGS) entry which is preliminary data.</text>
</comment>
<comment type="cofactor">
    <cofactor evidence="1">
        <name>a divalent metal cation</name>
        <dbReference type="ChEBI" id="CHEBI:60240"/>
    </cofactor>
</comment>
<keyword evidence="7" id="KW-1185">Reference proteome</keyword>
<evidence type="ECO:0000313" key="4">
    <source>
        <dbReference type="EMBL" id="CAF0735024.1"/>
    </source>
</evidence>
<dbReference type="AlphaFoldDB" id="A0A813NNS2"/>
<dbReference type="EMBL" id="CAJNOL010000008">
    <property type="protein sequence ID" value="CAF0735024.1"/>
    <property type="molecule type" value="Genomic_DNA"/>
</dbReference>
<protein>
    <recommendedName>
        <fullName evidence="3">DDE Tnp4 domain-containing protein</fullName>
    </recommendedName>
</protein>
<dbReference type="Proteomes" id="UP000663870">
    <property type="component" value="Unassembled WGS sequence"/>
</dbReference>
<accession>A0A813NNS2</accession>